<proteinExistence type="predicted"/>
<reference evidence="1 2" key="1">
    <citation type="journal article" date="2018" name="New Phytol.">
        <title>Phylogenomics of Endogonaceae and evolution of mycorrhizas within Mucoromycota.</title>
        <authorList>
            <person name="Chang Y."/>
            <person name="Desiro A."/>
            <person name="Na H."/>
            <person name="Sandor L."/>
            <person name="Lipzen A."/>
            <person name="Clum A."/>
            <person name="Barry K."/>
            <person name="Grigoriev I.V."/>
            <person name="Martin F.M."/>
            <person name="Stajich J.E."/>
            <person name="Smith M.E."/>
            <person name="Bonito G."/>
            <person name="Spatafora J.W."/>
        </authorList>
    </citation>
    <scope>NUCLEOTIDE SEQUENCE [LARGE SCALE GENOMIC DNA]</scope>
    <source>
        <strain evidence="1 2">GMNB39</strain>
    </source>
</reference>
<gene>
    <name evidence="1" type="ORF">BC936DRAFT_145369</name>
</gene>
<protein>
    <submittedName>
        <fullName evidence="1">Uncharacterized protein</fullName>
    </submittedName>
</protein>
<keyword evidence="2" id="KW-1185">Reference proteome</keyword>
<evidence type="ECO:0000313" key="1">
    <source>
        <dbReference type="EMBL" id="RUP47752.1"/>
    </source>
</evidence>
<dbReference type="Proteomes" id="UP000268093">
    <property type="component" value="Unassembled WGS sequence"/>
</dbReference>
<organism evidence="1 2">
    <name type="scientific">Jimgerdemannia flammicorona</name>
    <dbReference type="NCBI Taxonomy" id="994334"/>
    <lineage>
        <taxon>Eukaryota</taxon>
        <taxon>Fungi</taxon>
        <taxon>Fungi incertae sedis</taxon>
        <taxon>Mucoromycota</taxon>
        <taxon>Mucoromycotina</taxon>
        <taxon>Endogonomycetes</taxon>
        <taxon>Endogonales</taxon>
        <taxon>Endogonaceae</taxon>
        <taxon>Jimgerdemannia</taxon>
    </lineage>
</organism>
<accession>A0A433DAB3</accession>
<sequence length="291" mass="30997">MLADLLLHELEAFDPAPEVLVSRLLKPALYGPRRLRLIRPPDGGNLGAEFVHLLRHARLEAGQRSREVRGGIEPLKGLEGLIAPFGSCFVVLVDTVLGHAGHGLPKGVDECVPDRLDVNTDGIVARDDKLCVPLVSQVLDISQVIRESGIEVVDGLVRSRLDDGSPVLVEGLYAITVGAGELGEGGDAAGAQEVVALLLELDDLVKKDVSLRPDIIEFLAKLLQCLASDALELIVEDGPVDVQVRGGFEFGPGVVASGVYVRKEHVAGDELEQGESVTRQGEGRLVDNEGI</sequence>
<evidence type="ECO:0000313" key="2">
    <source>
        <dbReference type="Proteomes" id="UP000268093"/>
    </source>
</evidence>
<dbReference type="AlphaFoldDB" id="A0A433DAB3"/>
<comment type="caution">
    <text evidence="1">The sequence shown here is derived from an EMBL/GenBank/DDBJ whole genome shotgun (WGS) entry which is preliminary data.</text>
</comment>
<name>A0A433DAB3_9FUNG</name>
<dbReference type="EMBL" id="RBNI01004134">
    <property type="protein sequence ID" value="RUP47752.1"/>
    <property type="molecule type" value="Genomic_DNA"/>
</dbReference>